<evidence type="ECO:0000313" key="3">
    <source>
        <dbReference type="Proteomes" id="UP000001572"/>
    </source>
</evidence>
<gene>
    <name evidence="2" type="ordered locus">Amet_2277</name>
</gene>
<keyword evidence="3" id="KW-1185">Reference proteome</keyword>
<sequence>MNTVGDLIKELELEVMAGDQEAMDKAVTGVYIGDLLSWVMSRIETGNIWVTIQTHVNVVAVALLGEASCIIIPEGAEIEQDTIVKAEEEGIPLLRSKLSAYELAVRMEACGIKK</sequence>
<evidence type="ECO:0000313" key="2">
    <source>
        <dbReference type="EMBL" id="ABR48434.1"/>
    </source>
</evidence>
<dbReference type="KEGG" id="amt:Amet_2277"/>
<dbReference type="Pfam" id="PF07085">
    <property type="entry name" value="DRTGG"/>
    <property type="match status" value="1"/>
</dbReference>
<dbReference type="InterPro" id="IPR010766">
    <property type="entry name" value="DRTGG"/>
</dbReference>
<keyword evidence="2" id="KW-0418">Kinase</keyword>
<accession>A6TQG6</accession>
<dbReference type="AlphaFoldDB" id="A6TQG6"/>
<feature type="domain" description="DRTGG" evidence="1">
    <location>
        <begin position="6"/>
        <end position="109"/>
    </location>
</feature>
<dbReference type="eggNOG" id="COG0857">
    <property type="taxonomic scope" value="Bacteria"/>
</dbReference>
<dbReference type="HOGENOM" id="CLU_140224_1_0_9"/>
<dbReference type="OrthoDB" id="9800356at2"/>
<dbReference type="EMBL" id="CP000724">
    <property type="protein sequence ID" value="ABR48434.1"/>
    <property type="molecule type" value="Genomic_DNA"/>
</dbReference>
<dbReference type="RefSeq" id="WP_012063409.1">
    <property type="nucleotide sequence ID" value="NC_009633.1"/>
</dbReference>
<evidence type="ECO:0000259" key="1">
    <source>
        <dbReference type="Pfam" id="PF07085"/>
    </source>
</evidence>
<dbReference type="STRING" id="293826.Amet_2277"/>
<name>A6TQG6_ALKMQ</name>
<dbReference type="Proteomes" id="UP000001572">
    <property type="component" value="Chromosome"/>
</dbReference>
<proteinExistence type="predicted"/>
<keyword evidence="2" id="KW-0808">Transferase</keyword>
<protein>
    <submittedName>
        <fullName evidence="2">HPr kinase</fullName>
    </submittedName>
</protein>
<dbReference type="Gene3D" id="3.40.1390.20">
    <property type="entry name" value="HprK N-terminal domain-like"/>
    <property type="match status" value="1"/>
</dbReference>
<organism evidence="2 3">
    <name type="scientific">Alkaliphilus metalliredigens (strain QYMF)</name>
    <dbReference type="NCBI Taxonomy" id="293826"/>
    <lineage>
        <taxon>Bacteria</taxon>
        <taxon>Bacillati</taxon>
        <taxon>Bacillota</taxon>
        <taxon>Clostridia</taxon>
        <taxon>Peptostreptococcales</taxon>
        <taxon>Natronincolaceae</taxon>
        <taxon>Alkaliphilus</taxon>
    </lineage>
</organism>
<dbReference type="SUPFAM" id="SSF75138">
    <property type="entry name" value="HprK N-terminal domain-like"/>
    <property type="match status" value="1"/>
</dbReference>
<reference evidence="3" key="1">
    <citation type="journal article" date="2016" name="Genome Announc.">
        <title>Complete genome sequence of Alkaliphilus metalliredigens strain QYMF, an alkaliphilic and metal-reducing bacterium isolated from borax-contaminated leachate ponds.</title>
        <authorList>
            <person name="Hwang C."/>
            <person name="Copeland A."/>
            <person name="Lucas S."/>
            <person name="Lapidus A."/>
            <person name="Barry K."/>
            <person name="Detter J.C."/>
            <person name="Glavina Del Rio T."/>
            <person name="Hammon N."/>
            <person name="Israni S."/>
            <person name="Dalin E."/>
            <person name="Tice H."/>
            <person name="Pitluck S."/>
            <person name="Chertkov O."/>
            <person name="Brettin T."/>
            <person name="Bruce D."/>
            <person name="Han C."/>
            <person name="Schmutz J."/>
            <person name="Larimer F."/>
            <person name="Land M.L."/>
            <person name="Hauser L."/>
            <person name="Kyrpides N."/>
            <person name="Mikhailova N."/>
            <person name="Ye Q."/>
            <person name="Zhou J."/>
            <person name="Richardson P."/>
            <person name="Fields M.W."/>
        </authorList>
    </citation>
    <scope>NUCLEOTIDE SEQUENCE [LARGE SCALE GENOMIC DNA]</scope>
    <source>
        <strain evidence="3">QYMF</strain>
    </source>
</reference>
<dbReference type="GO" id="GO:0016301">
    <property type="term" value="F:kinase activity"/>
    <property type="evidence" value="ECO:0007669"/>
    <property type="project" value="UniProtKB-KW"/>
</dbReference>
<dbReference type="InterPro" id="IPR028979">
    <property type="entry name" value="Ser_kin/Pase_Hpr-like_N_sf"/>
</dbReference>